<evidence type="ECO:0000313" key="3">
    <source>
        <dbReference type="Proteomes" id="UP000256964"/>
    </source>
</evidence>
<protein>
    <submittedName>
        <fullName evidence="2">Uncharacterized protein</fullName>
    </submittedName>
</protein>
<proteinExistence type="predicted"/>
<evidence type="ECO:0000256" key="1">
    <source>
        <dbReference type="SAM" id="MobiDB-lite"/>
    </source>
</evidence>
<dbReference type="AlphaFoldDB" id="A0A371D5T3"/>
<accession>A0A371D5T3</accession>
<gene>
    <name evidence="2" type="ORF">OH76DRAFT_704570</name>
</gene>
<reference evidence="2 3" key="1">
    <citation type="journal article" date="2018" name="Biotechnol. Biofuels">
        <title>Integrative visual omics of the white-rot fungus Polyporus brumalis exposes the biotechnological potential of its oxidative enzymes for delignifying raw plant biomass.</title>
        <authorList>
            <person name="Miyauchi S."/>
            <person name="Rancon A."/>
            <person name="Drula E."/>
            <person name="Hage H."/>
            <person name="Chaduli D."/>
            <person name="Favel A."/>
            <person name="Grisel S."/>
            <person name="Henrissat B."/>
            <person name="Herpoel-Gimbert I."/>
            <person name="Ruiz-Duenas F.J."/>
            <person name="Chevret D."/>
            <person name="Hainaut M."/>
            <person name="Lin J."/>
            <person name="Wang M."/>
            <person name="Pangilinan J."/>
            <person name="Lipzen A."/>
            <person name="Lesage-Meessen L."/>
            <person name="Navarro D."/>
            <person name="Riley R."/>
            <person name="Grigoriev I.V."/>
            <person name="Zhou S."/>
            <person name="Raouche S."/>
            <person name="Rosso M.N."/>
        </authorList>
    </citation>
    <scope>NUCLEOTIDE SEQUENCE [LARGE SCALE GENOMIC DNA]</scope>
    <source>
        <strain evidence="2 3">BRFM 1820</strain>
    </source>
</reference>
<dbReference type="Proteomes" id="UP000256964">
    <property type="component" value="Unassembled WGS sequence"/>
</dbReference>
<feature type="region of interest" description="Disordered" evidence="1">
    <location>
        <begin position="1"/>
        <end position="20"/>
    </location>
</feature>
<dbReference type="EMBL" id="KZ857415">
    <property type="protein sequence ID" value="RDX47890.1"/>
    <property type="molecule type" value="Genomic_DNA"/>
</dbReference>
<dbReference type="OrthoDB" id="5422293at2759"/>
<name>A0A371D5T3_9APHY</name>
<organism evidence="2 3">
    <name type="scientific">Lentinus brumalis</name>
    <dbReference type="NCBI Taxonomy" id="2498619"/>
    <lineage>
        <taxon>Eukaryota</taxon>
        <taxon>Fungi</taxon>
        <taxon>Dikarya</taxon>
        <taxon>Basidiomycota</taxon>
        <taxon>Agaricomycotina</taxon>
        <taxon>Agaricomycetes</taxon>
        <taxon>Polyporales</taxon>
        <taxon>Polyporaceae</taxon>
        <taxon>Lentinus</taxon>
    </lineage>
</organism>
<evidence type="ECO:0000313" key="2">
    <source>
        <dbReference type="EMBL" id="RDX47890.1"/>
    </source>
</evidence>
<sequence length="217" mass="25508">MSWLRRTRKTTPEPLPPSPFELIANPTPARLRYINRHPRSFRHTRIPPKPPLLSRIFRSSPQARAPQDTISASFYRIYELFVLDWNIEFRNELEYFCCGHPHWSISSIPDPADHGDPLRYAVLAVLTELLCVSFNRRIALGLPRDAPPIIQDWDEVQGRPKVFEHPPEWAWGVKPLEEQVFLPDHGGRILNEDDEENVCKEFRRLNIIVEKRHIHFI</sequence>
<keyword evidence="3" id="KW-1185">Reference proteome</keyword>